<dbReference type="AlphaFoldDB" id="A0A6U4UF38"/>
<accession>A0A6U4UF38</accession>
<evidence type="ECO:0000313" key="1">
    <source>
        <dbReference type="EMBL" id="CAD9132269.1"/>
    </source>
</evidence>
<dbReference type="EMBL" id="HBGF01034534">
    <property type="protein sequence ID" value="CAD9132269.1"/>
    <property type="molecule type" value="Transcribed_RNA"/>
</dbReference>
<organism evidence="2">
    <name type="scientific">Neobodo designis</name>
    <name type="common">Flagellated protozoan</name>
    <name type="synonym">Bodo designis</name>
    <dbReference type="NCBI Taxonomy" id="312471"/>
    <lineage>
        <taxon>Eukaryota</taxon>
        <taxon>Discoba</taxon>
        <taxon>Euglenozoa</taxon>
        <taxon>Kinetoplastea</taxon>
        <taxon>Metakinetoplastina</taxon>
        <taxon>Neobodonida</taxon>
        <taxon>Neobodo</taxon>
    </lineage>
</organism>
<name>A0A6U4UF38_NEODS</name>
<protein>
    <submittedName>
        <fullName evidence="2">Uncharacterized protein</fullName>
    </submittedName>
</protein>
<dbReference type="InterPro" id="IPR011050">
    <property type="entry name" value="Pectin_lyase_fold/virulence"/>
</dbReference>
<evidence type="ECO:0000313" key="2">
    <source>
        <dbReference type="EMBL" id="CAD9132271.1"/>
    </source>
</evidence>
<sequence length="379" mass="40880">MSIAGRAPVVVMQPSTSVINVAAGLEGSGTSADPWRLTPEALLAAVKRLSWTCKTVFFPCGEYVCPAPIDLNFAELFPCTVGPDEPIERCPTFMMLREGVRFLGEGRGSVLSFTDSTIDKVQLHIHWSCPETKDSPRDSASDTEGVRQVPLFFWEFSGLNIKGNTPSVLVQFGGRTVEHTAWNSCVFDIAVNNGYSARPRRLTNDSLGDVVHDEIHELSGGARGLVIKRALQSRMELVAACHTGVACVLDTCEFNTINGSFSNGEVEDPEAKRGYSISNHAVALYLHNCVANGSASINIEVAFTGILLSGSTRGNTFGAIVSNNCDAEGVLFNDDAVAQGSRNVAISVVRRDVRQEEGVYQPLFTRNSPASVTIMNTLM</sequence>
<dbReference type="EMBL" id="HBGF01034535">
    <property type="protein sequence ID" value="CAD9132271.1"/>
    <property type="molecule type" value="Transcribed_RNA"/>
</dbReference>
<proteinExistence type="predicted"/>
<reference evidence="2" key="1">
    <citation type="submission" date="2021-01" db="EMBL/GenBank/DDBJ databases">
        <authorList>
            <person name="Corre E."/>
            <person name="Pelletier E."/>
            <person name="Niang G."/>
            <person name="Scheremetjew M."/>
            <person name="Finn R."/>
            <person name="Kale V."/>
            <person name="Holt S."/>
            <person name="Cochrane G."/>
            <person name="Meng A."/>
            <person name="Brown T."/>
            <person name="Cohen L."/>
        </authorList>
    </citation>
    <scope>NUCLEOTIDE SEQUENCE</scope>
    <source>
        <strain evidence="2">CCAP 1951/1</strain>
    </source>
</reference>
<gene>
    <name evidence="1" type="ORF">NDES1114_LOCUS23136</name>
    <name evidence="2" type="ORF">NDES1114_LOCUS23137</name>
</gene>
<dbReference type="SUPFAM" id="SSF51126">
    <property type="entry name" value="Pectin lyase-like"/>
    <property type="match status" value="1"/>
</dbReference>